<evidence type="ECO:0000256" key="4">
    <source>
        <dbReference type="ARBA" id="ARBA00022692"/>
    </source>
</evidence>
<feature type="transmembrane region" description="Helical" evidence="7">
    <location>
        <begin position="264"/>
        <end position="284"/>
    </location>
</feature>
<dbReference type="AlphaFoldDB" id="A0A9D1G0G7"/>
<proteinExistence type="inferred from homology"/>
<dbReference type="PROSITE" id="PS50928">
    <property type="entry name" value="ABC_TM1"/>
    <property type="match status" value="1"/>
</dbReference>
<evidence type="ECO:0000256" key="6">
    <source>
        <dbReference type="ARBA" id="ARBA00023136"/>
    </source>
</evidence>
<dbReference type="InterPro" id="IPR000515">
    <property type="entry name" value="MetI-like"/>
</dbReference>
<organism evidence="9 10">
    <name type="scientific">Candidatus Alectryocaccomicrobium excrementavium</name>
    <dbReference type="NCBI Taxonomy" id="2840668"/>
    <lineage>
        <taxon>Bacteria</taxon>
        <taxon>Bacillati</taxon>
        <taxon>Bacillota</taxon>
        <taxon>Clostridia</taxon>
        <taxon>Candidatus Alectryocaccomicrobium</taxon>
    </lineage>
</organism>
<reference evidence="9" key="2">
    <citation type="journal article" date="2021" name="PeerJ">
        <title>Extensive microbial diversity within the chicken gut microbiome revealed by metagenomics and culture.</title>
        <authorList>
            <person name="Gilroy R."/>
            <person name="Ravi A."/>
            <person name="Getino M."/>
            <person name="Pursley I."/>
            <person name="Horton D.L."/>
            <person name="Alikhan N.F."/>
            <person name="Baker D."/>
            <person name="Gharbi K."/>
            <person name="Hall N."/>
            <person name="Watson M."/>
            <person name="Adriaenssens E.M."/>
            <person name="Foster-Nyarko E."/>
            <person name="Jarju S."/>
            <person name="Secka A."/>
            <person name="Antonio M."/>
            <person name="Oren A."/>
            <person name="Chaudhuri R.R."/>
            <person name="La Ragione R."/>
            <person name="Hildebrand F."/>
            <person name="Pallen M.J."/>
        </authorList>
    </citation>
    <scope>NUCLEOTIDE SEQUENCE</scope>
    <source>
        <strain evidence="9">13766</strain>
    </source>
</reference>
<dbReference type="PANTHER" id="PTHR43744:SF8">
    <property type="entry name" value="SN-GLYCEROL-3-PHOSPHATE TRANSPORT SYSTEM PERMEASE PROTEIN UGPE"/>
    <property type="match status" value="1"/>
</dbReference>
<feature type="transmembrane region" description="Helical" evidence="7">
    <location>
        <begin position="160"/>
        <end position="181"/>
    </location>
</feature>
<evidence type="ECO:0000259" key="8">
    <source>
        <dbReference type="PROSITE" id="PS50928"/>
    </source>
</evidence>
<dbReference type="GO" id="GO:0005886">
    <property type="term" value="C:plasma membrane"/>
    <property type="evidence" value="ECO:0007669"/>
    <property type="project" value="UniProtKB-SubCell"/>
</dbReference>
<dbReference type="Proteomes" id="UP000824140">
    <property type="component" value="Unassembled WGS sequence"/>
</dbReference>
<evidence type="ECO:0000256" key="1">
    <source>
        <dbReference type="ARBA" id="ARBA00004651"/>
    </source>
</evidence>
<evidence type="ECO:0000313" key="9">
    <source>
        <dbReference type="EMBL" id="HIS92747.1"/>
    </source>
</evidence>
<keyword evidence="6 7" id="KW-0472">Membrane</keyword>
<evidence type="ECO:0000256" key="2">
    <source>
        <dbReference type="ARBA" id="ARBA00022448"/>
    </source>
</evidence>
<evidence type="ECO:0000256" key="7">
    <source>
        <dbReference type="RuleBase" id="RU363032"/>
    </source>
</evidence>
<keyword evidence="2 7" id="KW-0813">Transport</keyword>
<dbReference type="EMBL" id="DVJN01000138">
    <property type="protein sequence ID" value="HIS92747.1"/>
    <property type="molecule type" value="Genomic_DNA"/>
</dbReference>
<keyword evidence="4 7" id="KW-0812">Transmembrane</keyword>
<comment type="subcellular location">
    <subcellularLocation>
        <location evidence="1 7">Cell membrane</location>
        <topology evidence="1 7">Multi-pass membrane protein</topology>
    </subcellularLocation>
</comment>
<evidence type="ECO:0000256" key="3">
    <source>
        <dbReference type="ARBA" id="ARBA00022475"/>
    </source>
</evidence>
<sequence>MQNSQIRLSRARRRQRRRKAHIVSRTLLTLVALLILLPVFLTALYSFFSPQEIQAFMETRGNYDAQAWMDIKLAPQVFSLSQYYNILIEDVSVLRLLVNSAMYTAAILVGQALVIPLMAYALSRFKFPGRDGIFFMIIMLMLLPFQVTMVPNVLTLRRLGLLNTVWSIILPTVFSPFYIFLLRQFMVGLPKELIEAAQIDGSGTFRSFIHVVIPVCRPILGAAAALSFADCWNLVEQPLTYLTQRADLMPLSVMFNQLTENSSGVEFAGAALYILPALFIYLYFQQDILMGVQLTELK</sequence>
<dbReference type="CDD" id="cd06261">
    <property type="entry name" value="TM_PBP2"/>
    <property type="match status" value="1"/>
</dbReference>
<dbReference type="PANTHER" id="PTHR43744">
    <property type="entry name" value="ABC TRANSPORTER PERMEASE PROTEIN MG189-RELATED-RELATED"/>
    <property type="match status" value="1"/>
</dbReference>
<protein>
    <submittedName>
        <fullName evidence="9">Carbohydrate ABC transporter permease</fullName>
    </submittedName>
</protein>
<feature type="transmembrane region" description="Helical" evidence="7">
    <location>
        <begin position="101"/>
        <end position="121"/>
    </location>
</feature>
<accession>A0A9D1G0G7</accession>
<comment type="similarity">
    <text evidence="7">Belongs to the binding-protein-dependent transport system permease family.</text>
</comment>
<evidence type="ECO:0000313" key="10">
    <source>
        <dbReference type="Proteomes" id="UP000824140"/>
    </source>
</evidence>
<dbReference type="Gene3D" id="1.10.3720.10">
    <property type="entry name" value="MetI-like"/>
    <property type="match status" value="1"/>
</dbReference>
<gene>
    <name evidence="9" type="ORF">IAA84_06975</name>
</gene>
<dbReference type="InterPro" id="IPR035906">
    <property type="entry name" value="MetI-like_sf"/>
</dbReference>
<keyword evidence="3" id="KW-1003">Cell membrane</keyword>
<name>A0A9D1G0G7_9FIRM</name>
<reference evidence="9" key="1">
    <citation type="submission" date="2020-10" db="EMBL/GenBank/DDBJ databases">
        <authorList>
            <person name="Gilroy R."/>
        </authorList>
    </citation>
    <scope>NUCLEOTIDE SEQUENCE</scope>
    <source>
        <strain evidence="9">13766</strain>
    </source>
</reference>
<feature type="domain" description="ABC transmembrane type-1" evidence="8">
    <location>
        <begin position="97"/>
        <end position="284"/>
    </location>
</feature>
<dbReference type="Pfam" id="PF00528">
    <property type="entry name" value="BPD_transp_1"/>
    <property type="match status" value="1"/>
</dbReference>
<feature type="transmembrane region" description="Helical" evidence="7">
    <location>
        <begin position="22"/>
        <end position="48"/>
    </location>
</feature>
<comment type="caution">
    <text evidence="9">The sequence shown here is derived from an EMBL/GenBank/DDBJ whole genome shotgun (WGS) entry which is preliminary data.</text>
</comment>
<dbReference type="SUPFAM" id="SSF161098">
    <property type="entry name" value="MetI-like"/>
    <property type="match status" value="1"/>
</dbReference>
<dbReference type="GO" id="GO:0055085">
    <property type="term" value="P:transmembrane transport"/>
    <property type="evidence" value="ECO:0007669"/>
    <property type="project" value="InterPro"/>
</dbReference>
<keyword evidence="5 7" id="KW-1133">Transmembrane helix</keyword>
<evidence type="ECO:0000256" key="5">
    <source>
        <dbReference type="ARBA" id="ARBA00022989"/>
    </source>
</evidence>
<feature type="transmembrane region" description="Helical" evidence="7">
    <location>
        <begin position="133"/>
        <end position="154"/>
    </location>
</feature>